<keyword evidence="3" id="KW-1185">Reference proteome</keyword>
<dbReference type="Proteomes" id="UP000789759">
    <property type="component" value="Unassembled WGS sequence"/>
</dbReference>
<gene>
    <name evidence="2" type="ORF">CPELLU_LOCUS11561</name>
</gene>
<evidence type="ECO:0000313" key="2">
    <source>
        <dbReference type="EMBL" id="CAG8695879.1"/>
    </source>
</evidence>
<name>A0A9N9EY55_9GLOM</name>
<dbReference type="OrthoDB" id="2406411at2759"/>
<sequence>MAQMHSFLVENAKSELNYVNQNLRDENFLLMFSKIASFMENSTNLFDSDSVSSENLVKNAEDDIEESSKEVNNSVGKNSLNLEIGNLILLSSKLESNESLSEDIVHKDKDFD</sequence>
<evidence type="ECO:0000313" key="3">
    <source>
        <dbReference type="Proteomes" id="UP000789759"/>
    </source>
</evidence>
<comment type="caution">
    <text evidence="2">The sequence shown here is derived from an EMBL/GenBank/DDBJ whole genome shotgun (WGS) entry which is preliminary data.</text>
</comment>
<organism evidence="2 3">
    <name type="scientific">Cetraspora pellucida</name>
    <dbReference type="NCBI Taxonomy" id="1433469"/>
    <lineage>
        <taxon>Eukaryota</taxon>
        <taxon>Fungi</taxon>
        <taxon>Fungi incertae sedis</taxon>
        <taxon>Mucoromycota</taxon>
        <taxon>Glomeromycotina</taxon>
        <taxon>Glomeromycetes</taxon>
        <taxon>Diversisporales</taxon>
        <taxon>Gigasporaceae</taxon>
        <taxon>Cetraspora</taxon>
    </lineage>
</organism>
<feature type="non-terminal residue" evidence="2">
    <location>
        <position position="112"/>
    </location>
</feature>
<dbReference type="AlphaFoldDB" id="A0A9N9EY55"/>
<proteinExistence type="predicted"/>
<keyword evidence="1" id="KW-0175">Coiled coil</keyword>
<accession>A0A9N9EY55</accession>
<feature type="coiled-coil region" evidence="1">
    <location>
        <begin position="50"/>
        <end position="77"/>
    </location>
</feature>
<reference evidence="2" key="1">
    <citation type="submission" date="2021-06" db="EMBL/GenBank/DDBJ databases">
        <authorList>
            <person name="Kallberg Y."/>
            <person name="Tangrot J."/>
            <person name="Rosling A."/>
        </authorList>
    </citation>
    <scope>NUCLEOTIDE SEQUENCE</scope>
    <source>
        <strain evidence="2">FL966</strain>
    </source>
</reference>
<dbReference type="EMBL" id="CAJVQA010010340">
    <property type="protein sequence ID" value="CAG8695879.1"/>
    <property type="molecule type" value="Genomic_DNA"/>
</dbReference>
<protein>
    <submittedName>
        <fullName evidence="2">23795_t:CDS:1</fullName>
    </submittedName>
</protein>
<evidence type="ECO:0000256" key="1">
    <source>
        <dbReference type="SAM" id="Coils"/>
    </source>
</evidence>